<dbReference type="EMBL" id="LAZR01006980">
    <property type="protein sequence ID" value="KKM88286.1"/>
    <property type="molecule type" value="Genomic_DNA"/>
</dbReference>
<reference evidence="1" key="1">
    <citation type="journal article" date="2015" name="Nature">
        <title>Complex archaea that bridge the gap between prokaryotes and eukaryotes.</title>
        <authorList>
            <person name="Spang A."/>
            <person name="Saw J.H."/>
            <person name="Jorgensen S.L."/>
            <person name="Zaremba-Niedzwiedzka K."/>
            <person name="Martijn J."/>
            <person name="Lind A.E."/>
            <person name="van Eijk R."/>
            <person name="Schleper C."/>
            <person name="Guy L."/>
            <person name="Ettema T.J."/>
        </authorList>
    </citation>
    <scope>NUCLEOTIDE SEQUENCE</scope>
</reference>
<organism evidence="1">
    <name type="scientific">marine sediment metagenome</name>
    <dbReference type="NCBI Taxonomy" id="412755"/>
    <lineage>
        <taxon>unclassified sequences</taxon>
        <taxon>metagenomes</taxon>
        <taxon>ecological metagenomes</taxon>
    </lineage>
</organism>
<sequence length="132" mass="15206">MRRLPVSTQTVYSDFVDRAWTRSYQELIRAGGSPFNQKPKGRDYWYLKMAMVNNVRRRDLYLGPDNLEIRARLEDHKAFKDVRKEWMDMTRALRSARLPGPDAISGKIISGISQAGVFRRRTAVVGSAAFLL</sequence>
<dbReference type="AlphaFoldDB" id="A0A0F9LMA1"/>
<protein>
    <submittedName>
        <fullName evidence="1">Uncharacterized protein</fullName>
    </submittedName>
</protein>
<gene>
    <name evidence="1" type="ORF">LCGC14_1260340</name>
</gene>
<comment type="caution">
    <text evidence="1">The sequence shown here is derived from an EMBL/GenBank/DDBJ whole genome shotgun (WGS) entry which is preliminary data.</text>
</comment>
<proteinExistence type="predicted"/>
<evidence type="ECO:0000313" key="1">
    <source>
        <dbReference type="EMBL" id="KKM88286.1"/>
    </source>
</evidence>
<accession>A0A0F9LMA1</accession>
<name>A0A0F9LMA1_9ZZZZ</name>